<accession>A0AAU9AZY2</accession>
<dbReference type="AlphaFoldDB" id="A0AAU9AZY2"/>
<dbReference type="Proteomes" id="UP000218824">
    <property type="component" value="Chromosome"/>
</dbReference>
<sequence>MSFAARPDWRSPLAIAQRRAYAAYDQPGRFLLPPQALAASRGDGEAPLRLDIVQQDRGDALARYSILSLAFAADFGLDAARQAAFDLGARAQLAPMPVDGGWLRLNAVQALDLPPALGELLALDAASLGALNLAVRLDSAGTDLFVAALQRGLLAVGASAWLRVRGVAERVPLNLSFDPANLLAAVRAMAGGSDQVDAALLRQRLIDAPHLLGLGLSENSGEIAKETLADAVLDRIAARFAAPRPSPADAPVGVRLAFDPAAMAAGRVQWNLADALLAPRLLTLEADPLGPLRTLPAGELHDRVVRRFDVRALASGWRSLSVRANLPPRRVGLVSAQVEVQVPAKPPVRMFTLKATAPLASSDKPVSLDLRLSPSEPLAYQWQANAVLLSDGRAETLKGPLRSGEREHLLVGIDDFGLRWLPVEAEPAFLGEADIEVECFGTRKGKPWSARATLDVARPELAFAVPFDVDDAAIRAVARARRDGAQRAMAPLAADSLRLDAFSFEGSGSRELALSCEFDDDARQCAIEIAPEDGIDDPARRKRVSFLRTRPQQSFGWLALSPFRGGYRWRWHAQAQWSPVLQPDAPLRLRSSDAALAATTH</sequence>
<proteinExistence type="predicted"/>
<protein>
    <submittedName>
        <fullName evidence="1">Uncharacterized protein</fullName>
    </submittedName>
</protein>
<gene>
    <name evidence="1" type="ORF">LEN_4238</name>
</gene>
<evidence type="ECO:0000313" key="2">
    <source>
        <dbReference type="Proteomes" id="UP000218824"/>
    </source>
</evidence>
<dbReference type="EMBL" id="AP014940">
    <property type="protein sequence ID" value="BAV99725.1"/>
    <property type="molecule type" value="Genomic_DNA"/>
</dbReference>
<evidence type="ECO:0000313" key="1">
    <source>
        <dbReference type="EMBL" id="BAV99725.1"/>
    </source>
</evidence>
<dbReference type="RefSeq" id="WP_096380766.1">
    <property type="nucleotide sequence ID" value="NZ_AP014940.1"/>
</dbReference>
<dbReference type="KEGG" id="lem:LEN_4238"/>
<name>A0AAU9AZY2_LYSEN</name>
<dbReference type="GeneID" id="83066029"/>
<organism evidence="1 2">
    <name type="scientific">Lysobacter enzymogenes</name>
    <dbReference type="NCBI Taxonomy" id="69"/>
    <lineage>
        <taxon>Bacteria</taxon>
        <taxon>Pseudomonadati</taxon>
        <taxon>Pseudomonadota</taxon>
        <taxon>Gammaproteobacteria</taxon>
        <taxon>Lysobacterales</taxon>
        <taxon>Lysobacteraceae</taxon>
        <taxon>Lysobacter</taxon>
    </lineage>
</organism>
<reference evidence="1 2" key="1">
    <citation type="journal article" date="2017" name="DNA Res.">
        <title>Complete genome sequence and expression profile of the commercial lytic enzyme producer Lysobacter enzymogenes M497-1.</title>
        <authorList>
            <person name="Takami H."/>
            <person name="Toyoda A."/>
            <person name="Uchiyama I."/>
            <person name="Itoh T."/>
            <person name="Takaki Y."/>
            <person name="Arai W."/>
            <person name="Nishi S."/>
            <person name="Kawai M."/>
            <person name="Shinya K."/>
            <person name="Ikeda H."/>
        </authorList>
    </citation>
    <scope>NUCLEOTIDE SEQUENCE [LARGE SCALE GENOMIC DNA]</scope>
    <source>
        <strain evidence="1 2">M497-1</strain>
    </source>
</reference>